<dbReference type="eggNOG" id="ENOG5032UB7">
    <property type="taxonomic scope" value="Bacteria"/>
</dbReference>
<feature type="domain" description="TIR" evidence="1">
    <location>
        <begin position="85"/>
        <end position="159"/>
    </location>
</feature>
<keyword evidence="3" id="KW-1185">Reference proteome</keyword>
<gene>
    <name evidence="2" type="ORF">ATO12_17675</name>
</gene>
<proteinExistence type="predicted"/>
<evidence type="ECO:0000313" key="2">
    <source>
        <dbReference type="EMBL" id="EZH73764.1"/>
    </source>
</evidence>
<dbReference type="Gene3D" id="3.40.50.10140">
    <property type="entry name" value="Toll/interleukin-1 receptor homology (TIR) domain"/>
    <property type="match status" value="1"/>
</dbReference>
<reference evidence="2 3" key="1">
    <citation type="submission" date="2014-04" db="EMBL/GenBank/DDBJ databases">
        <title>Aquimarina sp. 22II-S11-z7 Genome Sequencing.</title>
        <authorList>
            <person name="Lai Q."/>
        </authorList>
    </citation>
    <scope>NUCLEOTIDE SEQUENCE [LARGE SCALE GENOMIC DNA]</scope>
    <source>
        <strain evidence="2 3">22II-S11-z7</strain>
    </source>
</reference>
<comment type="caution">
    <text evidence="2">The sequence shown here is derived from an EMBL/GenBank/DDBJ whole genome shotgun (WGS) entry which is preliminary data.</text>
</comment>
<evidence type="ECO:0000313" key="3">
    <source>
        <dbReference type="Proteomes" id="UP000023541"/>
    </source>
</evidence>
<dbReference type="InterPro" id="IPR035897">
    <property type="entry name" value="Toll_tir_struct_dom_sf"/>
</dbReference>
<organism evidence="2 3">
    <name type="scientific">Aquimarina atlantica</name>
    <dbReference type="NCBI Taxonomy" id="1317122"/>
    <lineage>
        <taxon>Bacteria</taxon>
        <taxon>Pseudomonadati</taxon>
        <taxon>Bacteroidota</taxon>
        <taxon>Flavobacteriia</taxon>
        <taxon>Flavobacteriales</taxon>
        <taxon>Flavobacteriaceae</taxon>
        <taxon>Aquimarina</taxon>
    </lineage>
</organism>
<dbReference type="Pfam" id="PF13676">
    <property type="entry name" value="TIR_2"/>
    <property type="match status" value="1"/>
</dbReference>
<dbReference type="RefSeq" id="WP_051575816.1">
    <property type="nucleotide sequence ID" value="NZ_AQRA01000005.1"/>
</dbReference>
<accession>A0A023BV01</accession>
<dbReference type="GO" id="GO:0007165">
    <property type="term" value="P:signal transduction"/>
    <property type="evidence" value="ECO:0007669"/>
    <property type="project" value="InterPro"/>
</dbReference>
<sequence>MNILPKYGLLQFRNAARIYSKSITESLQLFKEETKFLKTSLFFSYKHDELEELDSAVNFLKGFGVLIYADYLLLDPGTTENPNTVTDKEIQQKTEEKIKDNKKFIFLATENAISSKRCKWELRYANTQKTKEHIAIFPIREDYTDYGGAEYLQKFPYIQKSEINPEGYDVKFPNGDVIELGAWLAS</sequence>
<name>A0A023BV01_9FLAO</name>
<dbReference type="EMBL" id="AQRA01000005">
    <property type="protein sequence ID" value="EZH73764.1"/>
    <property type="molecule type" value="Genomic_DNA"/>
</dbReference>
<dbReference type="OrthoDB" id="9810385at2"/>
<evidence type="ECO:0000259" key="1">
    <source>
        <dbReference type="Pfam" id="PF13676"/>
    </source>
</evidence>
<dbReference type="SUPFAM" id="SSF52200">
    <property type="entry name" value="Toll/Interleukin receptor TIR domain"/>
    <property type="match status" value="1"/>
</dbReference>
<protein>
    <recommendedName>
        <fullName evidence="1">TIR domain-containing protein</fullName>
    </recommendedName>
</protein>
<dbReference type="AlphaFoldDB" id="A0A023BV01"/>
<dbReference type="InterPro" id="IPR000157">
    <property type="entry name" value="TIR_dom"/>
</dbReference>
<dbReference type="Proteomes" id="UP000023541">
    <property type="component" value="Unassembled WGS sequence"/>
</dbReference>